<evidence type="ECO:0000313" key="1">
    <source>
        <dbReference type="EMBL" id="MBB6003575.1"/>
    </source>
</evidence>
<organism evidence="1 2">
    <name type="scientific">Arcicella rosea</name>
    <dbReference type="NCBI Taxonomy" id="502909"/>
    <lineage>
        <taxon>Bacteria</taxon>
        <taxon>Pseudomonadati</taxon>
        <taxon>Bacteroidota</taxon>
        <taxon>Cytophagia</taxon>
        <taxon>Cytophagales</taxon>
        <taxon>Flectobacillaceae</taxon>
        <taxon>Arcicella</taxon>
    </lineage>
</organism>
<keyword evidence="2" id="KW-1185">Reference proteome</keyword>
<gene>
    <name evidence="1" type="ORF">HNP25_002233</name>
</gene>
<reference evidence="1 2" key="1">
    <citation type="submission" date="2020-08" db="EMBL/GenBank/DDBJ databases">
        <title>Functional genomics of gut bacteria from endangered species of beetles.</title>
        <authorList>
            <person name="Carlos-Shanley C."/>
        </authorList>
    </citation>
    <scope>NUCLEOTIDE SEQUENCE [LARGE SCALE GENOMIC DNA]</scope>
    <source>
        <strain evidence="1 2">S00070</strain>
    </source>
</reference>
<evidence type="ECO:0000313" key="2">
    <source>
        <dbReference type="Proteomes" id="UP000524404"/>
    </source>
</evidence>
<accession>A0A841EK59</accession>
<proteinExistence type="predicted"/>
<protein>
    <submittedName>
        <fullName evidence="1">Uncharacterized protein</fullName>
    </submittedName>
</protein>
<dbReference type="Proteomes" id="UP000524404">
    <property type="component" value="Unassembled WGS sequence"/>
</dbReference>
<dbReference type="AlphaFoldDB" id="A0A841EK59"/>
<dbReference type="EMBL" id="JACHKT010000014">
    <property type="protein sequence ID" value="MBB6003575.1"/>
    <property type="molecule type" value="Genomic_DNA"/>
</dbReference>
<sequence length="40" mass="4228">MALGFSLSVKLPKSGKQPANGLFTCFNKATNQSGLVEMVI</sequence>
<name>A0A841EK59_9BACT</name>
<comment type="caution">
    <text evidence="1">The sequence shown here is derived from an EMBL/GenBank/DDBJ whole genome shotgun (WGS) entry which is preliminary data.</text>
</comment>